<proteinExistence type="predicted"/>
<dbReference type="EMBL" id="BART01018727">
    <property type="protein sequence ID" value="GAG77341.1"/>
    <property type="molecule type" value="Genomic_DNA"/>
</dbReference>
<organism evidence="1">
    <name type="scientific">marine sediment metagenome</name>
    <dbReference type="NCBI Taxonomy" id="412755"/>
    <lineage>
        <taxon>unclassified sequences</taxon>
        <taxon>metagenomes</taxon>
        <taxon>ecological metagenomes</taxon>
    </lineage>
</organism>
<gene>
    <name evidence="1" type="ORF">S01H4_35263</name>
</gene>
<dbReference type="AlphaFoldDB" id="X1BYV5"/>
<name>X1BYV5_9ZZZZ</name>
<evidence type="ECO:0000313" key="1">
    <source>
        <dbReference type="EMBL" id="GAG77341.1"/>
    </source>
</evidence>
<feature type="non-terminal residue" evidence="1">
    <location>
        <position position="1"/>
    </location>
</feature>
<accession>X1BYV5</accession>
<comment type="caution">
    <text evidence="1">The sequence shown here is derived from an EMBL/GenBank/DDBJ whole genome shotgun (WGS) entry which is preliminary data.</text>
</comment>
<protein>
    <submittedName>
        <fullName evidence="1">Uncharacterized protein</fullName>
    </submittedName>
</protein>
<reference evidence="1" key="1">
    <citation type="journal article" date="2014" name="Front. Microbiol.">
        <title>High frequency of phylogenetically diverse reductive dehalogenase-homologous genes in deep subseafloor sedimentary metagenomes.</title>
        <authorList>
            <person name="Kawai M."/>
            <person name="Futagami T."/>
            <person name="Toyoda A."/>
            <person name="Takaki Y."/>
            <person name="Nishi S."/>
            <person name="Hori S."/>
            <person name="Arai W."/>
            <person name="Tsubouchi T."/>
            <person name="Morono Y."/>
            <person name="Uchiyama I."/>
            <person name="Ito T."/>
            <person name="Fujiyama A."/>
            <person name="Inagaki F."/>
            <person name="Takami H."/>
        </authorList>
    </citation>
    <scope>NUCLEOTIDE SEQUENCE</scope>
    <source>
        <strain evidence="1">Expedition CK06-06</strain>
    </source>
</reference>
<sequence>GWKTIGWVCWGDTYGVPEVKKIESGCMVYFIHRGLYREDMGFKKTSDIIAISFRVNETAANTYTQEQIALQLDVLNNEIFVVLAADLNPSQPELITGTPTEVQAAITSTSQATMASLDLSNTIAVASQSIATDALNAVSFTRTAEESISGNVDYISLISTNNFFVAVQGTGNTALKTLTGRVWGYRAKADGATYAALVQSEVLSA</sequence>